<dbReference type="PANTHER" id="PTHR24347">
    <property type="entry name" value="SERINE/THREONINE-PROTEIN KINASE"/>
    <property type="match status" value="1"/>
</dbReference>
<dbReference type="InterPro" id="IPR000719">
    <property type="entry name" value="Prot_kinase_dom"/>
</dbReference>
<dbReference type="AlphaFoldDB" id="A0A8H3TQL8"/>
<keyword evidence="2 3" id="KW-0067">ATP-binding</keyword>
<dbReference type="SMART" id="SM00220">
    <property type="entry name" value="S_TKc"/>
    <property type="match status" value="1"/>
</dbReference>
<comment type="similarity">
    <text evidence="4">Belongs to the protein kinase superfamily.</text>
</comment>
<feature type="binding site" evidence="3">
    <location>
        <position position="56"/>
    </location>
    <ligand>
        <name>ATP</name>
        <dbReference type="ChEBI" id="CHEBI:30616"/>
    </ligand>
</feature>
<keyword evidence="1 3" id="KW-0547">Nucleotide-binding</keyword>
<dbReference type="Proteomes" id="UP000620104">
    <property type="component" value="Unassembled WGS sequence"/>
</dbReference>
<dbReference type="CDD" id="cd05117">
    <property type="entry name" value="STKc_CAMK"/>
    <property type="match status" value="1"/>
</dbReference>
<dbReference type="PROSITE" id="PS50011">
    <property type="entry name" value="PROTEIN_KINASE_DOM"/>
    <property type="match status" value="1"/>
</dbReference>
<keyword evidence="4" id="KW-0723">Serine/threonine-protein kinase</keyword>
<evidence type="ECO:0000256" key="2">
    <source>
        <dbReference type="ARBA" id="ARBA00022840"/>
    </source>
</evidence>
<dbReference type="PROSITE" id="PS00108">
    <property type="entry name" value="PROTEIN_KINASE_ST"/>
    <property type="match status" value="1"/>
</dbReference>
<keyword evidence="4" id="KW-0808">Transferase</keyword>
<dbReference type="SUPFAM" id="SSF56112">
    <property type="entry name" value="Protein kinase-like (PK-like)"/>
    <property type="match status" value="1"/>
</dbReference>
<evidence type="ECO:0000313" key="7">
    <source>
        <dbReference type="EMBL" id="GHJ85427.1"/>
    </source>
</evidence>
<feature type="domain" description="Protein kinase" evidence="6">
    <location>
        <begin position="21"/>
        <end position="284"/>
    </location>
</feature>
<dbReference type="GO" id="GO:0004674">
    <property type="term" value="F:protein serine/threonine kinase activity"/>
    <property type="evidence" value="ECO:0007669"/>
    <property type="project" value="UniProtKB-KW"/>
</dbReference>
<dbReference type="EMBL" id="BLZA01000011">
    <property type="protein sequence ID" value="GHJ85427.1"/>
    <property type="molecule type" value="Genomic_DNA"/>
</dbReference>
<sequence>MGVFKDHLLPQPASFTKKKEFKLEGVIGTGAFGKVVRATWKKAPPPGDPVREVALKIIPKKLVKGNEEQVFDEMQVLKELDHPNIVKVYDHFESRDKHYIVFELAVGGELFDRILSRGRFTEADAVEALRAILEAVAYLHSHNVVHRDLKPENILYRTKDEHSGLVLCDFGVARHLEPDHQFLATAAGSLGYAAPEVLLGKEHGKPVDLWSIGIITYVLLCGYTPFRSDDPKELVRETARGRLDFHDKYWADVSEEAKDFIRALVVIDPEKRLTAQEALSHPWITGGGHPHHDLHPVVSRNLPSSTERWKRATRTISAAHRFKSSGSASSGGFASTGVSAANTPAATTPAAGEMSDEDEFYHTADEDEELAHGVKPIARSDDPESGAFGNAVHGGQGEASQERATELERADSEFSELNEKTGNLRV</sequence>
<dbReference type="Gene3D" id="1.10.510.10">
    <property type="entry name" value="Transferase(Phosphotransferase) domain 1"/>
    <property type="match status" value="1"/>
</dbReference>
<proteinExistence type="inferred from homology"/>
<protein>
    <recommendedName>
        <fullName evidence="6">Protein kinase domain-containing protein</fullName>
    </recommendedName>
</protein>
<dbReference type="OrthoDB" id="40902at2759"/>
<gene>
    <name evidence="7" type="ORF">NliqN6_1829</name>
</gene>
<organism evidence="7 8">
    <name type="scientific">Naganishia liquefaciens</name>
    <dbReference type="NCBI Taxonomy" id="104408"/>
    <lineage>
        <taxon>Eukaryota</taxon>
        <taxon>Fungi</taxon>
        <taxon>Dikarya</taxon>
        <taxon>Basidiomycota</taxon>
        <taxon>Agaricomycotina</taxon>
        <taxon>Tremellomycetes</taxon>
        <taxon>Filobasidiales</taxon>
        <taxon>Filobasidiaceae</taxon>
        <taxon>Naganishia</taxon>
    </lineage>
</organism>
<accession>A0A8H3TQL8</accession>
<evidence type="ECO:0000256" key="3">
    <source>
        <dbReference type="PROSITE-ProRule" id="PRU10141"/>
    </source>
</evidence>
<feature type="region of interest" description="Disordered" evidence="5">
    <location>
        <begin position="369"/>
        <end position="426"/>
    </location>
</feature>
<name>A0A8H3TQL8_9TREE</name>
<evidence type="ECO:0000256" key="5">
    <source>
        <dbReference type="SAM" id="MobiDB-lite"/>
    </source>
</evidence>
<evidence type="ECO:0000313" key="8">
    <source>
        <dbReference type="Proteomes" id="UP000620104"/>
    </source>
</evidence>
<reference evidence="7" key="1">
    <citation type="submission" date="2020-07" db="EMBL/GenBank/DDBJ databases">
        <title>Draft Genome Sequence of a Deep-Sea Yeast, Naganishia (Cryptococcus) liquefaciens strain N6.</title>
        <authorList>
            <person name="Han Y.W."/>
            <person name="Kajitani R."/>
            <person name="Morimoto H."/>
            <person name="Parhat M."/>
            <person name="Tsubouchi H."/>
            <person name="Bakenova O."/>
            <person name="Ogata M."/>
            <person name="Argunhan B."/>
            <person name="Aoki R."/>
            <person name="Kajiwara S."/>
            <person name="Itoh T."/>
            <person name="Iwasaki H."/>
        </authorList>
    </citation>
    <scope>NUCLEOTIDE SEQUENCE</scope>
    <source>
        <strain evidence="7">N6</strain>
    </source>
</reference>
<dbReference type="InterPro" id="IPR011009">
    <property type="entry name" value="Kinase-like_dom_sf"/>
</dbReference>
<comment type="caution">
    <text evidence="7">The sequence shown here is derived from an EMBL/GenBank/DDBJ whole genome shotgun (WGS) entry which is preliminary data.</text>
</comment>
<dbReference type="PROSITE" id="PS00107">
    <property type="entry name" value="PROTEIN_KINASE_ATP"/>
    <property type="match status" value="1"/>
</dbReference>
<dbReference type="InterPro" id="IPR017441">
    <property type="entry name" value="Protein_kinase_ATP_BS"/>
</dbReference>
<dbReference type="GO" id="GO:0005524">
    <property type="term" value="F:ATP binding"/>
    <property type="evidence" value="ECO:0007669"/>
    <property type="project" value="UniProtKB-UniRule"/>
</dbReference>
<evidence type="ECO:0000259" key="6">
    <source>
        <dbReference type="PROSITE" id="PS50011"/>
    </source>
</evidence>
<dbReference type="InterPro" id="IPR008271">
    <property type="entry name" value="Ser/Thr_kinase_AS"/>
</dbReference>
<dbReference type="Pfam" id="PF00069">
    <property type="entry name" value="Pkinase"/>
    <property type="match status" value="1"/>
</dbReference>
<keyword evidence="8" id="KW-1185">Reference proteome</keyword>
<evidence type="ECO:0000256" key="4">
    <source>
        <dbReference type="RuleBase" id="RU000304"/>
    </source>
</evidence>
<keyword evidence="4" id="KW-0418">Kinase</keyword>
<feature type="compositionally biased region" description="Basic and acidic residues" evidence="5">
    <location>
        <begin position="400"/>
        <end position="412"/>
    </location>
</feature>
<evidence type="ECO:0000256" key="1">
    <source>
        <dbReference type="ARBA" id="ARBA00022741"/>
    </source>
</evidence>
<dbReference type="FunFam" id="1.10.510.10:FF:000571">
    <property type="entry name" value="Maternal embryonic leucine zipper kinase"/>
    <property type="match status" value="1"/>
</dbReference>